<evidence type="ECO:0000259" key="4">
    <source>
        <dbReference type="PROSITE" id="PS50222"/>
    </source>
</evidence>
<dbReference type="InterPro" id="IPR011992">
    <property type="entry name" value="EF-hand-dom_pair"/>
</dbReference>
<proteinExistence type="predicted"/>
<dbReference type="GO" id="GO:0005509">
    <property type="term" value="F:calcium ion binding"/>
    <property type="evidence" value="ECO:0007669"/>
    <property type="project" value="InterPro"/>
</dbReference>
<evidence type="ECO:0000256" key="2">
    <source>
        <dbReference type="ARBA" id="ARBA00022837"/>
    </source>
</evidence>
<accession>A0AAW1UDN2</accession>
<dbReference type="CDD" id="cd00051">
    <property type="entry name" value="EFh"/>
    <property type="match status" value="1"/>
</dbReference>
<feature type="domain" description="EF-hand" evidence="4">
    <location>
        <begin position="164"/>
        <end position="199"/>
    </location>
</feature>
<dbReference type="InterPro" id="IPR002048">
    <property type="entry name" value="EF_hand_dom"/>
</dbReference>
<dbReference type="EMBL" id="JARQZJ010000066">
    <property type="protein sequence ID" value="KAK9880763.1"/>
    <property type="molecule type" value="Genomic_DNA"/>
</dbReference>
<keyword evidence="2" id="KW-0106">Calcium</keyword>
<dbReference type="Gene3D" id="1.10.238.10">
    <property type="entry name" value="EF-hand"/>
    <property type="match status" value="2"/>
</dbReference>
<sequence>MSRRKKGSKSKNVVVRESSVHEPLAEEEEVADKISEIFLATNQVKKSKEWKGLKFNISKKQKKDIKEAFDLFDADGYGLVETNFLKVAFRALGIEPSRKDIRNLEQLPRYLSYEEFLEQLQIKMTSVDDYSDILKMFHLFDIDHSGKIKITELERVAKELGEDVTEEELNEMLDEGDISGNRYLEIREFKAIMQRLLIA</sequence>
<dbReference type="Proteomes" id="UP001431783">
    <property type="component" value="Unassembled WGS sequence"/>
</dbReference>
<dbReference type="Pfam" id="PF13499">
    <property type="entry name" value="EF-hand_7"/>
    <property type="match status" value="1"/>
</dbReference>
<dbReference type="AlphaFoldDB" id="A0AAW1UDN2"/>
<dbReference type="GO" id="GO:0016460">
    <property type="term" value="C:myosin II complex"/>
    <property type="evidence" value="ECO:0007669"/>
    <property type="project" value="TreeGrafter"/>
</dbReference>
<gene>
    <name evidence="5" type="ORF">WA026_013085</name>
</gene>
<comment type="caution">
    <text evidence="5">The sequence shown here is derived from an EMBL/GenBank/DDBJ whole genome shotgun (WGS) entry which is preliminary data.</text>
</comment>
<dbReference type="PROSITE" id="PS50222">
    <property type="entry name" value="EF_HAND_2"/>
    <property type="match status" value="3"/>
</dbReference>
<dbReference type="FunFam" id="1.10.238.10:FF:000001">
    <property type="entry name" value="Calmodulin 1"/>
    <property type="match status" value="1"/>
</dbReference>
<dbReference type="SMART" id="SM00054">
    <property type="entry name" value="EFh"/>
    <property type="match status" value="3"/>
</dbReference>
<evidence type="ECO:0000256" key="3">
    <source>
        <dbReference type="SAM" id="MobiDB-lite"/>
    </source>
</evidence>
<keyword evidence="1" id="KW-0677">Repeat</keyword>
<evidence type="ECO:0000256" key="1">
    <source>
        <dbReference type="ARBA" id="ARBA00022737"/>
    </source>
</evidence>
<dbReference type="InterPro" id="IPR018247">
    <property type="entry name" value="EF_Hand_1_Ca_BS"/>
</dbReference>
<organism evidence="5 6">
    <name type="scientific">Henosepilachna vigintioctopunctata</name>
    <dbReference type="NCBI Taxonomy" id="420089"/>
    <lineage>
        <taxon>Eukaryota</taxon>
        <taxon>Metazoa</taxon>
        <taxon>Ecdysozoa</taxon>
        <taxon>Arthropoda</taxon>
        <taxon>Hexapoda</taxon>
        <taxon>Insecta</taxon>
        <taxon>Pterygota</taxon>
        <taxon>Neoptera</taxon>
        <taxon>Endopterygota</taxon>
        <taxon>Coleoptera</taxon>
        <taxon>Polyphaga</taxon>
        <taxon>Cucujiformia</taxon>
        <taxon>Coccinelloidea</taxon>
        <taxon>Coccinellidae</taxon>
        <taxon>Epilachninae</taxon>
        <taxon>Epilachnini</taxon>
        <taxon>Henosepilachna</taxon>
    </lineage>
</organism>
<name>A0AAW1UDN2_9CUCU</name>
<evidence type="ECO:0000313" key="5">
    <source>
        <dbReference type="EMBL" id="KAK9880763.1"/>
    </source>
</evidence>
<protein>
    <recommendedName>
        <fullName evidence="4">EF-hand domain-containing protein</fullName>
    </recommendedName>
</protein>
<evidence type="ECO:0000313" key="6">
    <source>
        <dbReference type="Proteomes" id="UP001431783"/>
    </source>
</evidence>
<dbReference type="InterPro" id="IPR050230">
    <property type="entry name" value="CALM/Myosin/TropC-like"/>
</dbReference>
<feature type="region of interest" description="Disordered" evidence="3">
    <location>
        <begin position="1"/>
        <end position="25"/>
    </location>
</feature>
<keyword evidence="6" id="KW-1185">Reference proteome</keyword>
<dbReference type="SUPFAM" id="SSF47473">
    <property type="entry name" value="EF-hand"/>
    <property type="match status" value="1"/>
</dbReference>
<reference evidence="5 6" key="1">
    <citation type="submission" date="2023-03" db="EMBL/GenBank/DDBJ databases">
        <title>Genome insight into feeding habits of ladybird beetles.</title>
        <authorList>
            <person name="Li H.-S."/>
            <person name="Huang Y.-H."/>
            <person name="Pang H."/>
        </authorList>
    </citation>
    <scope>NUCLEOTIDE SEQUENCE [LARGE SCALE GENOMIC DNA]</scope>
    <source>
        <strain evidence="5">SYSU_2023b</strain>
        <tissue evidence="5">Whole body</tissue>
    </source>
</reference>
<dbReference type="PROSITE" id="PS00018">
    <property type="entry name" value="EF_HAND_1"/>
    <property type="match status" value="1"/>
</dbReference>
<dbReference type="PANTHER" id="PTHR23048">
    <property type="entry name" value="MYOSIN LIGHT CHAIN 1, 3"/>
    <property type="match status" value="1"/>
</dbReference>
<feature type="domain" description="EF-hand" evidence="4">
    <location>
        <begin position="60"/>
        <end position="95"/>
    </location>
</feature>
<dbReference type="PANTHER" id="PTHR23048:SF59">
    <property type="entry name" value="EF-HAND SUPERFAMILY PROTEIN"/>
    <property type="match status" value="1"/>
</dbReference>
<feature type="domain" description="EF-hand" evidence="4">
    <location>
        <begin position="128"/>
        <end position="163"/>
    </location>
</feature>